<dbReference type="InterPro" id="IPR041203">
    <property type="entry name" value="Bact_A2M_MG5"/>
</dbReference>
<proteinExistence type="inferred from homology"/>
<dbReference type="Proteomes" id="UP001166191">
    <property type="component" value="Unassembled WGS sequence"/>
</dbReference>
<dbReference type="PIRSF" id="PIRSF038980">
    <property type="entry name" value="A2M_bac"/>
    <property type="match status" value="1"/>
</dbReference>
<accession>A0ABS6AMR4</accession>
<dbReference type="Pfam" id="PF00024">
    <property type="entry name" value="PAN_1"/>
    <property type="match status" value="1"/>
</dbReference>
<comment type="caution">
    <text evidence="7">The sequence shown here is derived from an EMBL/GenBank/DDBJ whole genome shotgun (WGS) entry which is preliminary data.</text>
</comment>
<dbReference type="InterPro" id="IPR021868">
    <property type="entry name" value="Alpha_2_Macroglob_MG3"/>
</dbReference>
<dbReference type="SMART" id="SM01360">
    <property type="entry name" value="A2M"/>
    <property type="match status" value="1"/>
</dbReference>
<dbReference type="InterPro" id="IPR003609">
    <property type="entry name" value="Pan_app"/>
</dbReference>
<dbReference type="Pfam" id="PF17972">
    <property type="entry name" value="bMG5"/>
    <property type="match status" value="1"/>
</dbReference>
<keyword evidence="2 5" id="KW-0732">Signal</keyword>
<keyword evidence="4" id="KW-1015">Disulfide bond</keyword>
<evidence type="ECO:0000256" key="3">
    <source>
        <dbReference type="ARBA" id="ARBA00022737"/>
    </source>
</evidence>
<dbReference type="InterPro" id="IPR011625">
    <property type="entry name" value="A2M_N_BRD"/>
</dbReference>
<comment type="similarity">
    <text evidence="1">Belongs to the protease inhibitor I39 (alpha-2-macroglobulin) family. Bacterial alpha-2-macroglobulin subfamily.</text>
</comment>
<dbReference type="InterPro" id="IPR041246">
    <property type="entry name" value="Bact_MG10"/>
</dbReference>
<dbReference type="PANTHER" id="PTHR40094:SF1">
    <property type="entry name" value="UBIQUITIN DOMAIN-CONTAINING PROTEIN"/>
    <property type="match status" value="1"/>
</dbReference>
<dbReference type="CDD" id="cd02891">
    <property type="entry name" value="A2M_like"/>
    <property type="match status" value="1"/>
</dbReference>
<dbReference type="SMART" id="SM00223">
    <property type="entry name" value="APPLE"/>
    <property type="match status" value="1"/>
</dbReference>
<evidence type="ECO:0000256" key="5">
    <source>
        <dbReference type="SAM" id="SignalP"/>
    </source>
</evidence>
<dbReference type="Pfam" id="PF17973">
    <property type="entry name" value="bMG10"/>
    <property type="match status" value="1"/>
</dbReference>
<dbReference type="InterPro" id="IPR051802">
    <property type="entry name" value="YfhM-like"/>
</dbReference>
<dbReference type="Pfam" id="PF17962">
    <property type="entry name" value="bMG6"/>
    <property type="match status" value="1"/>
</dbReference>
<reference evidence="7" key="1">
    <citation type="submission" date="2021-06" db="EMBL/GenBank/DDBJ databases">
        <title>Paracoccus bacterium XHP0099 sp. nov., isolated from the surface waters of the Yellow Sea.</title>
        <authorList>
            <person name="Xue H."/>
            <person name="Zhang D."/>
        </authorList>
    </citation>
    <scope>NUCLEOTIDE SEQUENCE</scope>
    <source>
        <strain evidence="7">XHP0099</strain>
    </source>
</reference>
<name>A0ABS6AMR4_9RHOB</name>
<dbReference type="Pfam" id="PF07703">
    <property type="entry name" value="A2M_BRD"/>
    <property type="match status" value="1"/>
</dbReference>
<evidence type="ECO:0000259" key="6">
    <source>
        <dbReference type="PROSITE" id="PS50948"/>
    </source>
</evidence>
<dbReference type="PANTHER" id="PTHR40094">
    <property type="entry name" value="ALPHA-2-MACROGLOBULIN HOMOLOG"/>
    <property type="match status" value="1"/>
</dbReference>
<dbReference type="InterPro" id="IPR001599">
    <property type="entry name" value="Macroglobln_a2"/>
</dbReference>
<evidence type="ECO:0000313" key="7">
    <source>
        <dbReference type="EMBL" id="MBU3031888.1"/>
    </source>
</evidence>
<dbReference type="Pfam" id="PF01835">
    <property type="entry name" value="MG2"/>
    <property type="match status" value="1"/>
</dbReference>
<feature type="signal peptide" evidence="5">
    <location>
        <begin position="1"/>
        <end position="22"/>
    </location>
</feature>
<feature type="chain" id="PRO_5046583144" evidence="5">
    <location>
        <begin position="23"/>
        <end position="1822"/>
    </location>
</feature>
<keyword evidence="8" id="KW-1185">Reference proteome</keyword>
<keyword evidence="3" id="KW-0677">Repeat</keyword>
<dbReference type="PROSITE" id="PS50948">
    <property type="entry name" value="PAN"/>
    <property type="match status" value="1"/>
</dbReference>
<dbReference type="InterPro" id="IPR041462">
    <property type="entry name" value="Bact_A2M_MG6"/>
</dbReference>
<dbReference type="Pfam" id="PF11974">
    <property type="entry name" value="bMG3"/>
    <property type="match status" value="1"/>
</dbReference>
<evidence type="ECO:0000256" key="4">
    <source>
        <dbReference type="ARBA" id="ARBA00023157"/>
    </source>
</evidence>
<organism evidence="7 8">
    <name type="scientific">Paracoccus marinaquae</name>
    <dbReference type="NCBI Taxonomy" id="2841926"/>
    <lineage>
        <taxon>Bacteria</taxon>
        <taxon>Pseudomonadati</taxon>
        <taxon>Pseudomonadota</taxon>
        <taxon>Alphaproteobacteria</taxon>
        <taxon>Rhodobacterales</taxon>
        <taxon>Paracoccaceae</taxon>
        <taxon>Paracoccus</taxon>
    </lineage>
</organism>
<dbReference type="InterPro" id="IPR002890">
    <property type="entry name" value="MG2"/>
</dbReference>
<dbReference type="EMBL" id="JAHKNG010000044">
    <property type="protein sequence ID" value="MBU3031888.1"/>
    <property type="molecule type" value="Genomic_DNA"/>
</dbReference>
<dbReference type="InterPro" id="IPR049120">
    <property type="entry name" value="A2M_bMG2"/>
</dbReference>
<evidence type="ECO:0000313" key="8">
    <source>
        <dbReference type="Proteomes" id="UP001166191"/>
    </source>
</evidence>
<gene>
    <name evidence="7" type="ORF">KNW02_17415</name>
</gene>
<evidence type="ECO:0000256" key="2">
    <source>
        <dbReference type="ARBA" id="ARBA00022729"/>
    </source>
</evidence>
<feature type="domain" description="Apple" evidence="6">
    <location>
        <begin position="28"/>
        <end position="105"/>
    </location>
</feature>
<dbReference type="Pfam" id="PF21142">
    <property type="entry name" value="A2M_bMG2"/>
    <property type="match status" value="1"/>
</dbReference>
<evidence type="ECO:0000256" key="1">
    <source>
        <dbReference type="ARBA" id="ARBA00010556"/>
    </source>
</evidence>
<protein>
    <submittedName>
        <fullName evidence="7">Alpha-2-macroglobulin family protein</fullName>
    </submittedName>
</protein>
<dbReference type="SMART" id="SM01359">
    <property type="entry name" value="A2M_N_2"/>
    <property type="match status" value="1"/>
</dbReference>
<sequence>MAMRAGWMIALVSPLLPQFVAAQQGPLIPERRVIITENADLPGNDISQIFDVSIDACIEACLANDACTAFTFNARSNACFPKSAAESAVPYQGAYSGLVLAAPAGAADRARAWVDQAGGILRPDDLSAARGMAADLAENHLVGDLGASDLVGMARAAAIAGDLAGARRMIGAATNLLDASGDWAEYARLWLARNDRFGSDPSLARTAALNAYLRAGDARQAATALQLMAEADLMHENGRRAIEALRLAMQLAPSDVLAATLADAEGRYGFRITDQQVEADPADPRICAVFSDLLDETVDYAPFVALPAGDLTVEASGERLCIGGLEHGQRYELTFREGLPSASGEGMLRDVEMAHYIRDRSPQVRFEGRSYVLPRMADAGLPVITVNTPALDLKLIRVSDRNLVRTLRDGYLARPMDYWSEEYFSAEIGEVVWQGQADVGVERNLDVTTRLPVQEVTGPLGTGIYALQASIPESDPEEIAPATQWFVVSDIGITSLSGAGGLHVVVRGLSDAAARPGVEVQLLSRGNDLLGRATADADGVAVFEAGLTRGTGNAAPAAITVMDGDDLAFLPLNDAEFDLSDRGVEGLPPAPPMDVFLTTDRGAYRAGETVHATILARNGADQRALPGLPLTAVLSRPDGVEFARQLAPEAGAGGHTAAFAIPTTAPRGTWRLDVLADPKAPALASQKLLVEDFLPERIDMVPTMVEGPLAVTDTPPIGIEVRYLFGAPAGGLEVTGEARLTAARSLAGQEGFVFGREDARFDSRIDYFGTGRTDDQGRLSLTAALPDPGAEAARPMTADFILSVSEGSGRPVERRIERTVLPGVPVAGLRPLFEGEAIAQGSDAGFAVIMLAPDGTRISGAVDWIVNRVETDYQWYALNGRWDYEPVTRRIEISRGTAGALADGQAEMRMPALDWGRYEIVATPAGAQGGNGAASFAFDVGWYAASGGATPTPDRLAVSLDRPGYRAGDTAIARIEAPRAGVALVSVLTNRVVDLKLVEVTEGQNSVELRVTDAWGSGAYVMASAIRPVGQDAGHAPVRALGLAHAAIESGDRALSAVIEAPEAADPRGSLPVTLRVEGAKPGDQVFATLAAVDLGILNLTGFEPPDPAAHYFGQRRLGVGIRDIYGRLIDGQAGTPGAIRSGGDAGSAVARQAPPPTEELMAWFSGPLTVAADGTASAEIPLPAFNGTVRLMAVVWSGRAVGQATRDVMVRDPVVLAASAPRFMAPGDRTQVLLELTHAAGPAGEMRIEALPEGISLTAPPPAGVVLTDLGSARLTLPITAPDTAGPARIALAVTTPDGRRLEQMVHIPIRANGPEISRESRFLLAAGDDLTLPGDLMAGMRPGSGSATVAIGPAARFNSAAIMRDLQQYPYGCTEQLTSMAMPLLAFGSMAGGLPEADTAARRVDQHIAKILTRQDASGAFGLWRPEGGDPWLDAYVTDFLSRARAAGHAVPDAAFGSALDNLRNQVNYAADFDANSNGGGEALAYALMVLARENAAAVGDLRYYADAKAGDFASPLAVAQLGMALALVGDQPRADALFARAAGMLHPPGPDDTALRSDFGTRLRDRAGVLSLAAAAGSGSADLDRIGQSLEDSLTGQPLSPQEAVWSLMAAGALTPDLALPGISMNGQQIEGPLIRDVTANGAGAVLSNGSGRETRVTLTLRGVPLLPEPAGGKGYSISRAYYTPEGQPVDPASVAQGQRLVVVLTVDPHGQGGGGRLMVDDPLPAGFEIENPHLLKSGETEGLDWLEVESEVDSSEFLTDRFLTAITWSGGDTLRLAYRVRAITPGSFDHPAASVIDMYRPEYRAWTDSGRVTVTGER</sequence>
<dbReference type="InterPro" id="IPR026284">
    <property type="entry name" value="A2MG_proteobact"/>
</dbReference>
<dbReference type="CDD" id="cd01100">
    <property type="entry name" value="APPLE_Factor_XI_like"/>
    <property type="match status" value="1"/>
</dbReference>
<dbReference type="InterPro" id="IPR000177">
    <property type="entry name" value="Apple"/>
</dbReference>